<dbReference type="SUPFAM" id="SSF53448">
    <property type="entry name" value="Nucleotide-diphospho-sugar transferases"/>
    <property type="match status" value="1"/>
</dbReference>
<dbReference type="Gene3D" id="3.90.550.10">
    <property type="entry name" value="Spore Coat Polysaccharide Biosynthesis Protein SpsA, Chain A"/>
    <property type="match status" value="1"/>
</dbReference>
<reference evidence="3 4" key="1">
    <citation type="submission" date="2023-08" db="EMBL/GenBank/DDBJ databases">
        <title>Microbacterium aquilitoris sp. nov. and Microbacterium gwkjibeachense sp. nov., isolated from beach.</title>
        <authorList>
            <person name="Lee S.D."/>
            <person name="Yang H."/>
            <person name="Kim I."/>
        </authorList>
    </citation>
    <scope>NUCLEOTIDE SEQUENCE [LARGE SCALE GENOMIC DNA]</scope>
    <source>
        <strain evidence="3 4">KSW-18</strain>
    </source>
</reference>
<organism evidence="3 4">
    <name type="scientific">Microbacterium aquilitoris</name>
    <dbReference type="NCBI Taxonomy" id="3067307"/>
    <lineage>
        <taxon>Bacteria</taxon>
        <taxon>Bacillati</taxon>
        <taxon>Actinomycetota</taxon>
        <taxon>Actinomycetes</taxon>
        <taxon>Micrococcales</taxon>
        <taxon>Microbacteriaceae</taxon>
        <taxon>Microbacterium</taxon>
    </lineage>
</organism>
<evidence type="ECO:0000313" key="4">
    <source>
        <dbReference type="Proteomes" id="UP001262835"/>
    </source>
</evidence>
<evidence type="ECO:0000256" key="2">
    <source>
        <dbReference type="ARBA" id="ARBA00022679"/>
    </source>
</evidence>
<evidence type="ECO:0000256" key="1">
    <source>
        <dbReference type="ARBA" id="ARBA00022676"/>
    </source>
</evidence>
<dbReference type="InterPro" id="IPR029044">
    <property type="entry name" value="Nucleotide-diphossugar_trans"/>
</dbReference>
<dbReference type="PANTHER" id="PTHR31306:SF4">
    <property type="entry name" value="ALPHA-1,2-GALACTOSYLTRANSFERASE"/>
    <property type="match status" value="1"/>
</dbReference>
<evidence type="ECO:0000313" key="3">
    <source>
        <dbReference type="EMBL" id="MDT3331725.1"/>
    </source>
</evidence>
<name>A0ABU3GMX1_9MICO</name>
<sequence>MSEPTGPRVGIISYCDRLRTNAHVNHELYARAHGYTYIFDIAPVAEPAQHKNFFLKLAKIKKFLPLFDWLFWIDDDAFFTGRKTTLTSFIEAHPDATIIFCASPKDTGLWTWMSSGTMLIRNTELGRKLIDATIATDLAKAREWWDDSVYGYWTGGDQDALVYQMMTNPDFAVDGFYAQLDYAAFNCRPRHFVAGGFEHFVLHFTGKDKGRQSLDFAEKWGMSEALTYKKELANLRGLYPADIPPRE</sequence>
<dbReference type="RefSeq" id="WP_116227491.1">
    <property type="nucleotide sequence ID" value="NZ_JAUZVT010000003.1"/>
</dbReference>
<evidence type="ECO:0008006" key="5">
    <source>
        <dbReference type="Google" id="ProtNLM"/>
    </source>
</evidence>
<gene>
    <name evidence="3" type="ORF">Q9S78_13725</name>
</gene>
<dbReference type="Pfam" id="PF05637">
    <property type="entry name" value="Glyco_transf_34"/>
    <property type="match status" value="1"/>
</dbReference>
<keyword evidence="1" id="KW-0328">Glycosyltransferase</keyword>
<proteinExistence type="predicted"/>
<dbReference type="PANTHER" id="PTHR31306">
    <property type="entry name" value="ALPHA-1,6-MANNOSYLTRANSFERASE MNN11-RELATED"/>
    <property type="match status" value="1"/>
</dbReference>
<keyword evidence="2" id="KW-0808">Transferase</keyword>
<dbReference type="InterPro" id="IPR008630">
    <property type="entry name" value="Glyco_trans_34"/>
</dbReference>
<protein>
    <recommendedName>
        <fullName evidence="5">Galactosyl transferase GMA12/MNN10 family protein</fullName>
    </recommendedName>
</protein>
<dbReference type="EMBL" id="JAUZVT010000003">
    <property type="protein sequence ID" value="MDT3331725.1"/>
    <property type="molecule type" value="Genomic_DNA"/>
</dbReference>
<dbReference type="Proteomes" id="UP001262835">
    <property type="component" value="Unassembled WGS sequence"/>
</dbReference>
<keyword evidence="4" id="KW-1185">Reference proteome</keyword>
<comment type="caution">
    <text evidence="3">The sequence shown here is derived from an EMBL/GenBank/DDBJ whole genome shotgun (WGS) entry which is preliminary data.</text>
</comment>
<accession>A0ABU3GMX1</accession>